<name>A0ABW5TET3_9ENTE</name>
<proteinExistence type="predicted"/>
<keyword evidence="3" id="KW-1185">Reference proteome</keyword>
<evidence type="ECO:0000256" key="1">
    <source>
        <dbReference type="SAM" id="Phobius"/>
    </source>
</evidence>
<feature type="transmembrane region" description="Helical" evidence="1">
    <location>
        <begin position="74"/>
        <end position="96"/>
    </location>
</feature>
<dbReference type="EMBL" id="JBHUMO010000001">
    <property type="protein sequence ID" value="MFD2727837.1"/>
    <property type="molecule type" value="Genomic_DNA"/>
</dbReference>
<feature type="transmembrane region" description="Helical" evidence="1">
    <location>
        <begin position="102"/>
        <end position="124"/>
    </location>
</feature>
<evidence type="ECO:0000313" key="3">
    <source>
        <dbReference type="Proteomes" id="UP001597427"/>
    </source>
</evidence>
<dbReference type="InterPro" id="IPR006938">
    <property type="entry name" value="DUF624"/>
</dbReference>
<dbReference type="Proteomes" id="UP001597427">
    <property type="component" value="Unassembled WGS sequence"/>
</dbReference>
<protein>
    <submittedName>
        <fullName evidence="2">DUF624 domain-containing protein</fullName>
    </submittedName>
</protein>
<feature type="transmembrane region" description="Helical" evidence="1">
    <location>
        <begin position="22"/>
        <end position="53"/>
    </location>
</feature>
<dbReference type="RefSeq" id="WP_379978659.1">
    <property type="nucleotide sequence ID" value="NZ_JBHUMO010000001.1"/>
</dbReference>
<accession>A0ABW5TET3</accession>
<feature type="transmembrane region" description="Helical" evidence="1">
    <location>
        <begin position="173"/>
        <end position="193"/>
    </location>
</feature>
<keyword evidence="1" id="KW-1133">Transmembrane helix</keyword>
<feature type="transmembrane region" description="Helical" evidence="1">
    <location>
        <begin position="145"/>
        <end position="167"/>
    </location>
</feature>
<gene>
    <name evidence="2" type="ORF">ACFSR0_00070</name>
</gene>
<keyword evidence="1" id="KW-0812">Transmembrane</keyword>
<reference evidence="3" key="1">
    <citation type="journal article" date="2019" name="Int. J. Syst. Evol. Microbiol.">
        <title>The Global Catalogue of Microorganisms (GCM) 10K type strain sequencing project: providing services to taxonomists for standard genome sequencing and annotation.</title>
        <authorList>
            <consortium name="The Broad Institute Genomics Platform"/>
            <consortium name="The Broad Institute Genome Sequencing Center for Infectious Disease"/>
            <person name="Wu L."/>
            <person name="Ma J."/>
        </authorList>
    </citation>
    <scope>NUCLEOTIDE SEQUENCE [LARGE SCALE GENOMIC DNA]</scope>
    <source>
        <strain evidence="3">TISTR 932</strain>
    </source>
</reference>
<sequence length="202" mass="23518">MNGWFDSNGKIYQIMQLCSDLLVLTIIMILSSIPLITIGAALTAGYTVAFGIIEQKGQSISKEYFKSFKKNFWNATKIWCSYLVVIFILIVSIPFVSKFSWIQYPMLLLFTIFMMTCMIVFPLLSRFENNALITLKNSFFLVLQYVPSAILIFGVWFLYFIGGIFVHKLFLVWLFWGLGTCIVVNSWLFQQIIKRYELNEKR</sequence>
<keyword evidence="1" id="KW-0472">Membrane</keyword>
<evidence type="ECO:0000313" key="2">
    <source>
        <dbReference type="EMBL" id="MFD2727837.1"/>
    </source>
</evidence>
<comment type="caution">
    <text evidence="2">The sequence shown here is derived from an EMBL/GenBank/DDBJ whole genome shotgun (WGS) entry which is preliminary data.</text>
</comment>
<dbReference type="Pfam" id="PF04854">
    <property type="entry name" value="DUF624"/>
    <property type="match status" value="1"/>
</dbReference>
<organism evidence="2 3">
    <name type="scientific">Enterococcus camelliae</name>
    <dbReference type="NCBI Taxonomy" id="453959"/>
    <lineage>
        <taxon>Bacteria</taxon>
        <taxon>Bacillati</taxon>
        <taxon>Bacillota</taxon>
        <taxon>Bacilli</taxon>
        <taxon>Lactobacillales</taxon>
        <taxon>Enterococcaceae</taxon>
        <taxon>Enterococcus</taxon>
    </lineage>
</organism>